<sequence length="204" mass="21787">MGEPILLVFASRNADKIAELRHALAGLPLSVRGAADIPGVPEVEETGATLAENALLKARAVAAATGALALADDTGLEVDALGGAPGVASARFAGPEQDYARNLALLLERMRRVPDGERGARFRTVVAIRFPEGREVLAEGVCEGRILRARRGSGGFGYDPLFWLPVRGKTFAEMSLEEKNLVSHRGRAMRAARVELEAYLEARS</sequence>
<comment type="similarity">
    <text evidence="1 10 11">Belongs to the HAM1 NTPase family.</text>
</comment>
<comment type="cofactor">
    <cofactor evidence="10">
        <name>Mg(2+)</name>
        <dbReference type="ChEBI" id="CHEBI:18420"/>
    </cofactor>
    <text evidence="10">Binds 1 Mg(2+) ion per subunit.</text>
</comment>
<proteinExistence type="inferred from homology"/>
<dbReference type="PANTHER" id="PTHR11067:SF9">
    <property type="entry name" value="INOSINE TRIPHOSPHATE PYROPHOSPHATASE"/>
    <property type="match status" value="1"/>
</dbReference>
<comment type="catalytic activity">
    <reaction evidence="8 10">
        <text>dITP + H2O = dIMP + diphosphate + H(+)</text>
        <dbReference type="Rhea" id="RHEA:28342"/>
        <dbReference type="ChEBI" id="CHEBI:15377"/>
        <dbReference type="ChEBI" id="CHEBI:15378"/>
        <dbReference type="ChEBI" id="CHEBI:33019"/>
        <dbReference type="ChEBI" id="CHEBI:61194"/>
        <dbReference type="ChEBI" id="CHEBI:61382"/>
        <dbReference type="EC" id="3.6.1.66"/>
    </reaction>
</comment>
<dbReference type="EMBL" id="VGIY01000540">
    <property type="protein sequence ID" value="MBM3318910.1"/>
    <property type="molecule type" value="Genomic_DNA"/>
</dbReference>
<dbReference type="GO" id="GO:0035870">
    <property type="term" value="F:dITP diphosphatase activity"/>
    <property type="evidence" value="ECO:0007669"/>
    <property type="project" value="UniProtKB-UniRule"/>
</dbReference>
<dbReference type="FunFam" id="3.90.950.10:FF:000001">
    <property type="entry name" value="dITP/XTP pyrophosphatase"/>
    <property type="match status" value="1"/>
</dbReference>
<comment type="function">
    <text evidence="10">Pyrophosphatase that catalyzes the hydrolysis of nucleoside triphosphates to their monophosphate derivatives, with a high preference for the non-canonical purine nucleotides XTP (xanthosine triphosphate), dITP (deoxyinosine triphosphate) and ITP. Seems to function as a house-cleaning enzyme that removes non-canonical purine nucleotides from the nucleotide pool, thus preventing their incorporation into DNA/RNA and avoiding chromosomal lesions.</text>
</comment>
<evidence type="ECO:0000313" key="13">
    <source>
        <dbReference type="Proteomes" id="UP000748308"/>
    </source>
</evidence>
<keyword evidence="6 10" id="KW-0460">Magnesium</keyword>
<accession>A0A937XBS5</accession>
<feature type="binding site" evidence="10">
    <location>
        <begin position="156"/>
        <end position="159"/>
    </location>
    <ligand>
        <name>substrate</name>
    </ligand>
</feature>
<dbReference type="HAMAP" id="MF_01405">
    <property type="entry name" value="Non_canon_purine_NTPase"/>
    <property type="match status" value="1"/>
</dbReference>
<dbReference type="GO" id="GO:0046872">
    <property type="term" value="F:metal ion binding"/>
    <property type="evidence" value="ECO:0007669"/>
    <property type="project" value="UniProtKB-KW"/>
</dbReference>
<keyword evidence="5 10" id="KW-0378">Hydrolase</keyword>
<evidence type="ECO:0000256" key="11">
    <source>
        <dbReference type="RuleBase" id="RU003781"/>
    </source>
</evidence>
<feature type="binding site" evidence="10">
    <location>
        <begin position="184"/>
        <end position="185"/>
    </location>
    <ligand>
        <name>substrate</name>
    </ligand>
</feature>
<evidence type="ECO:0000256" key="7">
    <source>
        <dbReference type="ARBA" id="ARBA00023080"/>
    </source>
</evidence>
<feature type="binding site" evidence="10">
    <location>
        <position position="73"/>
    </location>
    <ligand>
        <name>Mg(2+)</name>
        <dbReference type="ChEBI" id="CHEBI:18420"/>
    </ligand>
</feature>
<feature type="binding site" evidence="10">
    <location>
        <position position="74"/>
    </location>
    <ligand>
        <name>substrate</name>
    </ligand>
</feature>
<dbReference type="GO" id="GO:0036222">
    <property type="term" value="F:XTP diphosphatase activity"/>
    <property type="evidence" value="ECO:0007669"/>
    <property type="project" value="UniProtKB-UniRule"/>
</dbReference>
<evidence type="ECO:0000256" key="5">
    <source>
        <dbReference type="ARBA" id="ARBA00022801"/>
    </source>
</evidence>
<feature type="binding site" evidence="10">
    <location>
        <begin position="11"/>
        <end position="16"/>
    </location>
    <ligand>
        <name>substrate</name>
    </ligand>
</feature>
<dbReference type="InterPro" id="IPR002637">
    <property type="entry name" value="RdgB/HAM1"/>
</dbReference>
<dbReference type="PANTHER" id="PTHR11067">
    <property type="entry name" value="INOSINE TRIPHOSPHATE PYROPHOSPHATASE/HAM1 PROTEIN"/>
    <property type="match status" value="1"/>
</dbReference>
<evidence type="ECO:0000256" key="6">
    <source>
        <dbReference type="ARBA" id="ARBA00022842"/>
    </source>
</evidence>
<comment type="caution">
    <text evidence="12">The sequence shown here is derived from an EMBL/GenBank/DDBJ whole genome shotgun (WGS) entry which is preliminary data.</text>
</comment>
<evidence type="ECO:0000313" key="12">
    <source>
        <dbReference type="EMBL" id="MBM3318910.1"/>
    </source>
</evidence>
<evidence type="ECO:0000256" key="4">
    <source>
        <dbReference type="ARBA" id="ARBA00022741"/>
    </source>
</evidence>
<dbReference type="Gene3D" id="3.90.950.10">
    <property type="match status" value="1"/>
</dbReference>
<feature type="binding site" evidence="10">
    <location>
        <position position="44"/>
    </location>
    <ligand>
        <name>Mg(2+)</name>
        <dbReference type="ChEBI" id="CHEBI:18420"/>
    </ligand>
</feature>
<evidence type="ECO:0000256" key="10">
    <source>
        <dbReference type="HAMAP-Rule" id="MF_01405"/>
    </source>
</evidence>
<evidence type="ECO:0000256" key="2">
    <source>
        <dbReference type="ARBA" id="ARBA00011738"/>
    </source>
</evidence>
<protein>
    <recommendedName>
        <fullName evidence="10">dITP/XTP pyrophosphatase</fullName>
        <ecNumber evidence="10">3.6.1.66</ecNumber>
    </recommendedName>
    <alternativeName>
        <fullName evidence="10">Non-canonical purine NTP pyrophosphatase</fullName>
    </alternativeName>
    <alternativeName>
        <fullName evidence="10">Non-standard purine NTP pyrophosphatase</fullName>
    </alternativeName>
    <alternativeName>
        <fullName evidence="10">Nucleoside-triphosphate diphosphatase</fullName>
    </alternativeName>
    <alternativeName>
        <fullName evidence="10">Nucleoside-triphosphate pyrophosphatase</fullName>
        <shortName evidence="10">NTPase</shortName>
    </alternativeName>
</protein>
<dbReference type="InterPro" id="IPR020922">
    <property type="entry name" value="dITP/XTP_pyrophosphatase"/>
</dbReference>
<dbReference type="GO" id="GO:0000166">
    <property type="term" value="F:nucleotide binding"/>
    <property type="evidence" value="ECO:0007669"/>
    <property type="project" value="UniProtKB-KW"/>
</dbReference>
<dbReference type="CDD" id="cd00515">
    <property type="entry name" value="HAM1"/>
    <property type="match status" value="1"/>
</dbReference>
<dbReference type="Proteomes" id="UP000748308">
    <property type="component" value="Unassembled WGS sequence"/>
</dbReference>
<keyword evidence="7 10" id="KW-0546">Nucleotide metabolism</keyword>
<keyword evidence="4 10" id="KW-0547">Nucleotide-binding</keyword>
<comment type="catalytic activity">
    <reaction evidence="10">
        <text>ITP + H2O = IMP + diphosphate + H(+)</text>
        <dbReference type="Rhea" id="RHEA:29399"/>
        <dbReference type="ChEBI" id="CHEBI:15377"/>
        <dbReference type="ChEBI" id="CHEBI:15378"/>
        <dbReference type="ChEBI" id="CHEBI:33019"/>
        <dbReference type="ChEBI" id="CHEBI:58053"/>
        <dbReference type="ChEBI" id="CHEBI:61402"/>
        <dbReference type="EC" id="3.6.1.66"/>
    </reaction>
</comment>
<feature type="active site" description="Proton acceptor" evidence="10">
    <location>
        <position position="73"/>
    </location>
</feature>
<dbReference type="Pfam" id="PF01725">
    <property type="entry name" value="Ham1p_like"/>
    <property type="match status" value="1"/>
</dbReference>
<dbReference type="AlphaFoldDB" id="A0A937XBS5"/>
<comment type="subunit">
    <text evidence="2 10">Homodimer.</text>
</comment>
<gene>
    <name evidence="12" type="primary">rdgB</name>
    <name evidence="12" type="ORF">FJY75_13765</name>
</gene>
<dbReference type="EC" id="3.6.1.66" evidence="10"/>
<evidence type="ECO:0000256" key="8">
    <source>
        <dbReference type="ARBA" id="ARBA00051875"/>
    </source>
</evidence>
<keyword evidence="3 10" id="KW-0479">Metal-binding</keyword>
<dbReference type="GO" id="GO:0005829">
    <property type="term" value="C:cytosol"/>
    <property type="evidence" value="ECO:0007669"/>
    <property type="project" value="TreeGrafter"/>
</dbReference>
<evidence type="ECO:0000256" key="1">
    <source>
        <dbReference type="ARBA" id="ARBA00008023"/>
    </source>
</evidence>
<name>A0A937XBS5_UNCEI</name>
<organism evidence="12 13">
    <name type="scientific">Eiseniibacteriota bacterium</name>
    <dbReference type="NCBI Taxonomy" id="2212470"/>
    <lineage>
        <taxon>Bacteria</taxon>
        <taxon>Candidatus Eiseniibacteriota</taxon>
    </lineage>
</organism>
<dbReference type="NCBIfam" id="TIGR00042">
    <property type="entry name" value="RdgB/HAM1 family non-canonical purine NTP pyrophosphatase"/>
    <property type="match status" value="1"/>
</dbReference>
<dbReference type="SUPFAM" id="SSF52972">
    <property type="entry name" value="ITPase-like"/>
    <property type="match status" value="1"/>
</dbReference>
<feature type="binding site" evidence="10">
    <location>
        <position position="179"/>
    </location>
    <ligand>
        <name>substrate</name>
    </ligand>
</feature>
<dbReference type="GO" id="GO:0017111">
    <property type="term" value="F:ribonucleoside triphosphate phosphatase activity"/>
    <property type="evidence" value="ECO:0007669"/>
    <property type="project" value="InterPro"/>
</dbReference>
<reference evidence="12" key="1">
    <citation type="submission" date="2019-03" db="EMBL/GenBank/DDBJ databases">
        <title>Lake Tanganyika Metagenome-Assembled Genomes (MAGs).</title>
        <authorList>
            <person name="Tran P."/>
        </authorList>
    </citation>
    <scope>NUCLEOTIDE SEQUENCE</scope>
    <source>
        <strain evidence="12">M_DeepCast_400m_m2_100</strain>
    </source>
</reference>
<dbReference type="GO" id="GO:0036220">
    <property type="term" value="F:ITP diphosphatase activity"/>
    <property type="evidence" value="ECO:0007669"/>
    <property type="project" value="UniProtKB-UniRule"/>
</dbReference>
<dbReference type="InterPro" id="IPR029001">
    <property type="entry name" value="ITPase-like_fam"/>
</dbReference>
<evidence type="ECO:0000256" key="9">
    <source>
        <dbReference type="ARBA" id="ARBA00052017"/>
    </source>
</evidence>
<evidence type="ECO:0000256" key="3">
    <source>
        <dbReference type="ARBA" id="ARBA00022723"/>
    </source>
</evidence>
<dbReference type="GO" id="GO:0009117">
    <property type="term" value="P:nucleotide metabolic process"/>
    <property type="evidence" value="ECO:0007669"/>
    <property type="project" value="UniProtKB-KW"/>
</dbReference>
<dbReference type="GO" id="GO:0009146">
    <property type="term" value="P:purine nucleoside triphosphate catabolic process"/>
    <property type="evidence" value="ECO:0007669"/>
    <property type="project" value="UniProtKB-UniRule"/>
</dbReference>
<comment type="catalytic activity">
    <reaction evidence="9 10">
        <text>XTP + H2O = XMP + diphosphate + H(+)</text>
        <dbReference type="Rhea" id="RHEA:28610"/>
        <dbReference type="ChEBI" id="CHEBI:15377"/>
        <dbReference type="ChEBI" id="CHEBI:15378"/>
        <dbReference type="ChEBI" id="CHEBI:33019"/>
        <dbReference type="ChEBI" id="CHEBI:57464"/>
        <dbReference type="ChEBI" id="CHEBI:61314"/>
        <dbReference type="EC" id="3.6.1.66"/>
    </reaction>
</comment>